<dbReference type="EMBL" id="JAENHL010000007">
    <property type="protein sequence ID" value="MBK1867257.1"/>
    <property type="molecule type" value="Genomic_DNA"/>
</dbReference>
<keyword evidence="2" id="KW-1185">Reference proteome</keyword>
<reference evidence="1" key="1">
    <citation type="submission" date="2021-01" db="EMBL/GenBank/DDBJ databases">
        <authorList>
            <person name="Sun Q."/>
        </authorList>
    </citation>
    <scope>NUCLEOTIDE SEQUENCE</scope>
    <source>
        <strain evidence="1">YIM B02566</strain>
    </source>
</reference>
<protein>
    <submittedName>
        <fullName evidence="1">SIMPL domain-containing protein</fullName>
    </submittedName>
</protein>
<proteinExistence type="predicted"/>
<name>A0ACC5R3V7_9HYPH</name>
<comment type="caution">
    <text evidence="1">The sequence shown here is derived from an EMBL/GenBank/DDBJ whole genome shotgun (WGS) entry which is preliminary data.</text>
</comment>
<evidence type="ECO:0000313" key="2">
    <source>
        <dbReference type="Proteomes" id="UP000616151"/>
    </source>
</evidence>
<sequence>MDRRSLAALGLTGIAAAAALATPSLAQESKTMPRVISLNGHGEVRSKPDMAIVNVGVMSQAATAREALTENTKAMQKIFAALQGAGIEGKDIQTSNFSVNPRYQYDQNNQKPPVVVGYDVSNMVSVSVRKLDSLGAVLDTMVSEGSNQINGVGFAIADDEKLRDEARKLAVADAERKAKLYAATMGLTVGQVMSVSEGNFQPPQPVFYGKAVRQDSAGNVPIAEGEQVVAADVNITWEIK</sequence>
<organism evidence="1 2">
    <name type="scientific">Taklimakanibacter albus</name>
    <dbReference type="NCBI Taxonomy" id="2800327"/>
    <lineage>
        <taxon>Bacteria</taxon>
        <taxon>Pseudomonadati</taxon>
        <taxon>Pseudomonadota</taxon>
        <taxon>Alphaproteobacteria</taxon>
        <taxon>Hyphomicrobiales</taxon>
        <taxon>Aestuariivirgaceae</taxon>
        <taxon>Taklimakanibacter</taxon>
    </lineage>
</organism>
<evidence type="ECO:0000313" key="1">
    <source>
        <dbReference type="EMBL" id="MBK1867257.1"/>
    </source>
</evidence>
<dbReference type="Proteomes" id="UP000616151">
    <property type="component" value="Unassembled WGS sequence"/>
</dbReference>
<gene>
    <name evidence="1" type="ORF">JHL16_12955</name>
</gene>
<accession>A0ACC5R3V7</accession>